<proteinExistence type="predicted"/>
<name>A0A1R2BJS8_9CILI</name>
<feature type="region of interest" description="Disordered" evidence="1">
    <location>
        <begin position="301"/>
        <end position="321"/>
    </location>
</feature>
<reference evidence="2 3" key="1">
    <citation type="submission" date="2016-11" db="EMBL/GenBank/DDBJ databases">
        <title>The macronuclear genome of Stentor coeruleus: a giant cell with tiny introns.</title>
        <authorList>
            <person name="Slabodnick M."/>
            <person name="Ruby J.G."/>
            <person name="Reiff S.B."/>
            <person name="Swart E.C."/>
            <person name="Gosai S."/>
            <person name="Prabakaran S."/>
            <person name="Witkowska E."/>
            <person name="Larue G.E."/>
            <person name="Fisher S."/>
            <person name="Freeman R.M."/>
            <person name="Gunawardena J."/>
            <person name="Chu W."/>
            <person name="Stover N.A."/>
            <person name="Gregory B.D."/>
            <person name="Nowacki M."/>
            <person name="Derisi J."/>
            <person name="Roy S.W."/>
            <person name="Marshall W.F."/>
            <person name="Sood P."/>
        </authorList>
    </citation>
    <scope>NUCLEOTIDE SEQUENCE [LARGE SCALE GENOMIC DNA]</scope>
    <source>
        <strain evidence="2">WM001</strain>
    </source>
</reference>
<dbReference type="Proteomes" id="UP000187209">
    <property type="component" value="Unassembled WGS sequence"/>
</dbReference>
<protein>
    <submittedName>
        <fullName evidence="2">Uncharacterized protein</fullName>
    </submittedName>
</protein>
<dbReference type="OrthoDB" id="326837at2759"/>
<accession>A0A1R2BJS8</accession>
<evidence type="ECO:0000256" key="1">
    <source>
        <dbReference type="SAM" id="MobiDB-lite"/>
    </source>
</evidence>
<sequence length="435" mass="50897">MDRLVLEKYLCDGSLDSEELKEIDWQNNIMTLGLVLGISDKGKVKNEVYMSIARNPRLNPAFRVCSFMRLLEEIKEDIPKTNEMNKMQAGSLISKFIEISDQIFSLKNDITTMKELIKNIYTKTFSDLMTKFCLNSKIVLLAVSGLKNRDVLATECSLFHFSIEELEKLAQYALSDKYKILQILRKGCEIIESQKYRGNEPISIIVFNTLYDSLRFFNFEPEDAIHIETSLMKYQDNFTPKQKTKLLEIYIEICTKLGSKTNDQLLDDYYKKGAAPKSNKRNEAIQEPYIKKSNEAKIDNHSRYQNEIKINNPPKNIEKENKKNYYQRPETHDREITFSLVDNLLAWLKSEIRANKRVELSDLIEKLKESTQISEDLMFERLYELSYNEKSSRDNSLAWKLISKAVSHGNILANDKRRNLNMQIDVITRSNKRYY</sequence>
<dbReference type="EMBL" id="MPUH01000607">
    <property type="protein sequence ID" value="OMJ76865.1"/>
    <property type="molecule type" value="Genomic_DNA"/>
</dbReference>
<keyword evidence="3" id="KW-1185">Reference proteome</keyword>
<evidence type="ECO:0000313" key="3">
    <source>
        <dbReference type="Proteomes" id="UP000187209"/>
    </source>
</evidence>
<comment type="caution">
    <text evidence="2">The sequence shown here is derived from an EMBL/GenBank/DDBJ whole genome shotgun (WGS) entry which is preliminary data.</text>
</comment>
<evidence type="ECO:0000313" key="2">
    <source>
        <dbReference type="EMBL" id="OMJ76865.1"/>
    </source>
</evidence>
<organism evidence="2 3">
    <name type="scientific">Stentor coeruleus</name>
    <dbReference type="NCBI Taxonomy" id="5963"/>
    <lineage>
        <taxon>Eukaryota</taxon>
        <taxon>Sar</taxon>
        <taxon>Alveolata</taxon>
        <taxon>Ciliophora</taxon>
        <taxon>Postciliodesmatophora</taxon>
        <taxon>Heterotrichea</taxon>
        <taxon>Heterotrichida</taxon>
        <taxon>Stentoridae</taxon>
        <taxon>Stentor</taxon>
    </lineage>
</organism>
<gene>
    <name evidence="2" type="ORF">SteCoe_23672</name>
</gene>
<dbReference type="AlphaFoldDB" id="A0A1R2BJS8"/>